<evidence type="ECO:0000313" key="2">
    <source>
        <dbReference type="EMBL" id="NEW37088.1"/>
    </source>
</evidence>
<gene>
    <name evidence="2" type="ORF">GV791_31730</name>
</gene>
<evidence type="ECO:0000313" key="3">
    <source>
        <dbReference type="Proteomes" id="UP000471166"/>
    </source>
</evidence>
<comment type="caution">
    <text evidence="2">The sequence shown here is derived from an EMBL/GenBank/DDBJ whole genome shotgun (WGS) entry which is preliminary data.</text>
</comment>
<feature type="compositionally biased region" description="Basic and acidic residues" evidence="1">
    <location>
        <begin position="1"/>
        <end position="12"/>
    </location>
</feature>
<feature type="non-terminal residue" evidence="2">
    <location>
        <position position="1"/>
    </location>
</feature>
<dbReference type="EMBL" id="JAAGVB010000383">
    <property type="protein sequence ID" value="NEW37088.1"/>
    <property type="molecule type" value="Genomic_DNA"/>
</dbReference>
<protein>
    <submittedName>
        <fullName evidence="2">Magnesium chelatase</fullName>
    </submittedName>
</protein>
<organism evidence="2 3">
    <name type="scientific">Nocardia cyriacigeorgica</name>
    <dbReference type="NCBI Taxonomy" id="135487"/>
    <lineage>
        <taxon>Bacteria</taxon>
        <taxon>Bacillati</taxon>
        <taxon>Actinomycetota</taxon>
        <taxon>Actinomycetes</taxon>
        <taxon>Mycobacteriales</taxon>
        <taxon>Nocardiaceae</taxon>
        <taxon>Nocardia</taxon>
    </lineage>
</organism>
<feature type="compositionally biased region" description="Gly residues" evidence="1">
    <location>
        <begin position="29"/>
        <end position="45"/>
    </location>
</feature>
<evidence type="ECO:0000256" key="1">
    <source>
        <dbReference type="SAM" id="MobiDB-lite"/>
    </source>
</evidence>
<feature type="non-terminal residue" evidence="2">
    <location>
        <position position="105"/>
    </location>
</feature>
<dbReference type="AlphaFoldDB" id="A0A6P1CWX7"/>
<dbReference type="Proteomes" id="UP000471166">
    <property type="component" value="Unassembled WGS sequence"/>
</dbReference>
<feature type="compositionally biased region" description="Low complexity" evidence="1">
    <location>
        <begin position="46"/>
        <end position="57"/>
    </location>
</feature>
<proteinExistence type="predicted"/>
<sequence length="105" mass="10575">DTEDARDEHAGDSAEPQDGPDDDPDGGPDSPGGGQDSPEGRGTGRTGTPAPSSAAPPRWEVPGVGEGAPGRRSRAQTRQGRMVRPDTGTTGGLHLLGTVFAAAPH</sequence>
<reference evidence="2 3" key="1">
    <citation type="submission" date="2020-01" db="EMBL/GenBank/DDBJ databases">
        <title>Genetics and antimicrobial susceptibilities of Nocardia species isolated from the soil; a comparison with species isolated from humans.</title>
        <authorList>
            <person name="Carrasco G."/>
            <person name="Monzon S."/>
            <person name="Sansegundo M."/>
            <person name="Garcia E."/>
            <person name="Garrido N."/>
            <person name="Medina M.J."/>
            <person name="Villalon P."/>
            <person name="Ramirez-Arocha A.C."/>
            <person name="Jimenez P."/>
            <person name="Cuesta I."/>
            <person name="Valdezate S."/>
        </authorList>
    </citation>
    <scope>NUCLEOTIDE SEQUENCE [LARGE SCALE GENOMIC DNA]</scope>
    <source>
        <strain evidence="2 3">CNM20110626</strain>
    </source>
</reference>
<name>A0A6P1CWX7_9NOCA</name>
<feature type="region of interest" description="Disordered" evidence="1">
    <location>
        <begin position="1"/>
        <end position="93"/>
    </location>
</feature>
<accession>A0A6P1CWX7</accession>